<dbReference type="Proteomes" id="UP000692954">
    <property type="component" value="Unassembled WGS sequence"/>
</dbReference>
<evidence type="ECO:0000313" key="2">
    <source>
        <dbReference type="Proteomes" id="UP000692954"/>
    </source>
</evidence>
<organism evidence="1 2">
    <name type="scientific">Paramecium sonneborni</name>
    <dbReference type="NCBI Taxonomy" id="65129"/>
    <lineage>
        <taxon>Eukaryota</taxon>
        <taxon>Sar</taxon>
        <taxon>Alveolata</taxon>
        <taxon>Ciliophora</taxon>
        <taxon>Intramacronucleata</taxon>
        <taxon>Oligohymenophorea</taxon>
        <taxon>Peniculida</taxon>
        <taxon>Parameciidae</taxon>
        <taxon>Paramecium</taxon>
    </lineage>
</organism>
<dbReference type="EMBL" id="CAJJDN010000079">
    <property type="protein sequence ID" value="CAD8103255.1"/>
    <property type="molecule type" value="Genomic_DNA"/>
</dbReference>
<proteinExistence type="predicted"/>
<protein>
    <submittedName>
        <fullName evidence="1">Uncharacterized protein</fullName>
    </submittedName>
</protein>
<name>A0A8S1PJC3_9CILI</name>
<comment type="caution">
    <text evidence="1">The sequence shown here is derived from an EMBL/GenBank/DDBJ whole genome shotgun (WGS) entry which is preliminary data.</text>
</comment>
<accession>A0A8S1PJC3</accession>
<evidence type="ECO:0000313" key="1">
    <source>
        <dbReference type="EMBL" id="CAD8103255.1"/>
    </source>
</evidence>
<reference evidence="1" key="1">
    <citation type="submission" date="2021-01" db="EMBL/GenBank/DDBJ databases">
        <authorList>
            <consortium name="Genoscope - CEA"/>
            <person name="William W."/>
        </authorList>
    </citation>
    <scope>NUCLEOTIDE SEQUENCE</scope>
</reference>
<keyword evidence="2" id="KW-1185">Reference proteome</keyword>
<dbReference type="AlphaFoldDB" id="A0A8S1PJC3"/>
<gene>
    <name evidence="1" type="ORF">PSON_ATCC_30995.1.T0790206</name>
</gene>
<sequence length="111" mass="13605">MKNEQLELLKFHHQNNQIQQFDSNIKEKIAKQTIVNKKYKDPITYTKIRESLLEKVVFMQIFQQNELIQDIRRLLQIQLKIIERTTNHNSFYNQLLIQKKKKSYIPKQIEY</sequence>